<evidence type="ECO:0000313" key="2">
    <source>
        <dbReference type="Proteomes" id="UP001501666"/>
    </source>
</evidence>
<dbReference type="EMBL" id="BAAATE010000071">
    <property type="protein sequence ID" value="GAA2701773.1"/>
    <property type="molecule type" value="Genomic_DNA"/>
</dbReference>
<reference evidence="1 2" key="1">
    <citation type="journal article" date="2019" name="Int. J. Syst. Evol. Microbiol.">
        <title>The Global Catalogue of Microorganisms (GCM) 10K type strain sequencing project: providing services to taxonomists for standard genome sequencing and annotation.</title>
        <authorList>
            <consortium name="The Broad Institute Genomics Platform"/>
            <consortium name="The Broad Institute Genome Sequencing Center for Infectious Disease"/>
            <person name="Wu L."/>
            <person name="Ma J."/>
        </authorList>
    </citation>
    <scope>NUCLEOTIDE SEQUENCE [LARGE SCALE GENOMIC DNA]</scope>
    <source>
        <strain evidence="1 2">JCM 6835</strain>
    </source>
</reference>
<proteinExistence type="predicted"/>
<accession>A0ABN3TE21</accession>
<dbReference type="Proteomes" id="UP001501666">
    <property type="component" value="Unassembled WGS sequence"/>
</dbReference>
<comment type="caution">
    <text evidence="1">The sequence shown here is derived from an EMBL/GenBank/DDBJ whole genome shotgun (WGS) entry which is preliminary data.</text>
</comment>
<gene>
    <name evidence="1" type="ORF">GCM10010412_099670</name>
</gene>
<sequence length="65" mass="7165">MVVGQLEEANFPTLSVLHLDHVEALWLLAAPELAIAWAAAYDRAYPGALLELELRRGRGRTVRPG</sequence>
<protein>
    <submittedName>
        <fullName evidence="1">Uncharacterized protein</fullName>
    </submittedName>
</protein>
<keyword evidence="2" id="KW-1185">Reference proteome</keyword>
<evidence type="ECO:0000313" key="1">
    <source>
        <dbReference type="EMBL" id="GAA2701773.1"/>
    </source>
</evidence>
<name>A0ABN3TE21_9ACTN</name>
<organism evidence="1 2">
    <name type="scientific">Nonomuraea recticatena</name>
    <dbReference type="NCBI Taxonomy" id="46178"/>
    <lineage>
        <taxon>Bacteria</taxon>
        <taxon>Bacillati</taxon>
        <taxon>Actinomycetota</taxon>
        <taxon>Actinomycetes</taxon>
        <taxon>Streptosporangiales</taxon>
        <taxon>Streptosporangiaceae</taxon>
        <taxon>Nonomuraea</taxon>
    </lineage>
</organism>